<dbReference type="PANTHER" id="PTHR21677">
    <property type="entry name" value="CRAMPED PROTEIN"/>
    <property type="match status" value="1"/>
</dbReference>
<evidence type="ECO:0000256" key="1">
    <source>
        <dbReference type="SAM" id="MobiDB-lite"/>
    </source>
</evidence>
<dbReference type="EMBL" id="JABTTQ020003341">
    <property type="protein sequence ID" value="KAK6118425.1"/>
    <property type="molecule type" value="Genomic_DNA"/>
</dbReference>
<name>A0ABR0U8D4_REHGL</name>
<evidence type="ECO:0000313" key="2">
    <source>
        <dbReference type="EMBL" id="KAK6118425.1"/>
    </source>
</evidence>
<feature type="region of interest" description="Disordered" evidence="1">
    <location>
        <begin position="411"/>
        <end position="440"/>
    </location>
</feature>
<proteinExistence type="predicted"/>
<keyword evidence="3" id="KW-1185">Reference proteome</keyword>
<feature type="compositionally biased region" description="Polar residues" evidence="1">
    <location>
        <begin position="425"/>
        <end position="440"/>
    </location>
</feature>
<feature type="region of interest" description="Disordered" evidence="1">
    <location>
        <begin position="474"/>
        <end position="499"/>
    </location>
</feature>
<organism evidence="2 3">
    <name type="scientific">Rehmannia glutinosa</name>
    <name type="common">Chinese foxglove</name>
    <dbReference type="NCBI Taxonomy" id="99300"/>
    <lineage>
        <taxon>Eukaryota</taxon>
        <taxon>Viridiplantae</taxon>
        <taxon>Streptophyta</taxon>
        <taxon>Embryophyta</taxon>
        <taxon>Tracheophyta</taxon>
        <taxon>Spermatophyta</taxon>
        <taxon>Magnoliopsida</taxon>
        <taxon>eudicotyledons</taxon>
        <taxon>Gunneridae</taxon>
        <taxon>Pentapetalae</taxon>
        <taxon>asterids</taxon>
        <taxon>lamiids</taxon>
        <taxon>Lamiales</taxon>
        <taxon>Orobanchaceae</taxon>
        <taxon>Rehmannieae</taxon>
        <taxon>Rehmannia</taxon>
    </lineage>
</organism>
<dbReference type="InterPro" id="IPR055315">
    <property type="entry name" value="Cramped-like"/>
</dbReference>
<gene>
    <name evidence="2" type="ORF">DH2020_047842</name>
</gene>
<dbReference type="PANTHER" id="PTHR21677:SF4">
    <property type="entry name" value="TSL-KINASE INTERACTING-LIKE PROTEIN"/>
    <property type="match status" value="1"/>
</dbReference>
<dbReference type="Proteomes" id="UP001318860">
    <property type="component" value="Unassembled WGS sequence"/>
</dbReference>
<comment type="caution">
    <text evidence="2">The sequence shown here is derived from an EMBL/GenBank/DDBJ whole genome shotgun (WGS) entry which is preliminary data.</text>
</comment>
<accession>A0ABR0U8D4</accession>
<protein>
    <submittedName>
        <fullName evidence="2">Uncharacterized protein</fullName>
    </submittedName>
</protein>
<sequence>MAHIRCIVGKLRRKKEAYVQLEVAPVLTWQDPIGCQLEYNAATRLEIVPATAPPSKITHKNTHTYRSTPATGGESPLSWYVEISSVKIKLQLFPINEQTCLGLEKDGYNPYLELTLSARKRISSVVRHLNTKWGSSSVAIGQLVLFPYNTKLEQVTSCKRWTLNDSAITAWEVYVDVGSPSIFRLRYGWCSDLQHCMFDIPPKSSLLETRTDSEGVEIPSHQEEKLEESCETNKNQINVNEALHSDVNEQKTLDVPTGFVDNESTDVVRVHSSVLWDDNLTNLSIGGLLSEISMQGKINTSDPNSVNKSSMQPIGLISDISIGDLFSEASLMGKMGNPCMKLENESSLQPFFLASSDISIGGLLSEASLFSNKNKLDTQTMEAGHAQFQSPWNDSFTTLSIGGLLSEASLQDKAGGNPELKESKSSLQPNTPIPGSSDSLISAQLNAPLQIPKLSCDEPNLSILDAEETCHAFPVRKPQTDREATTSNERVSSGECSKGTSSKQFQFRMFDKMNNETGCPKDSSCRELKTSPLPHSLGALNEDSSRWPVRHQSGMYSHYQLHVEPKVLL</sequence>
<reference evidence="2 3" key="1">
    <citation type="journal article" date="2021" name="Comput. Struct. Biotechnol. J.">
        <title>De novo genome assembly of the potent medicinal plant Rehmannia glutinosa using nanopore technology.</title>
        <authorList>
            <person name="Ma L."/>
            <person name="Dong C."/>
            <person name="Song C."/>
            <person name="Wang X."/>
            <person name="Zheng X."/>
            <person name="Niu Y."/>
            <person name="Chen S."/>
            <person name="Feng W."/>
        </authorList>
    </citation>
    <scope>NUCLEOTIDE SEQUENCE [LARGE SCALE GENOMIC DNA]</scope>
    <source>
        <strain evidence="2">DH-2019</strain>
    </source>
</reference>
<evidence type="ECO:0000313" key="3">
    <source>
        <dbReference type="Proteomes" id="UP001318860"/>
    </source>
</evidence>
<feature type="compositionally biased region" description="Polar residues" evidence="1">
    <location>
        <begin position="485"/>
        <end position="499"/>
    </location>
</feature>